<dbReference type="GO" id="GO:0006281">
    <property type="term" value="P:DNA repair"/>
    <property type="evidence" value="ECO:0007669"/>
    <property type="project" value="TreeGrafter"/>
</dbReference>
<dbReference type="EMBL" id="FTNR01000001">
    <property type="protein sequence ID" value="SIR58878.1"/>
    <property type="molecule type" value="Genomic_DNA"/>
</dbReference>
<dbReference type="InterPro" id="IPR006439">
    <property type="entry name" value="HAD-SF_hydro_IA"/>
</dbReference>
<dbReference type="Gene3D" id="3.40.50.1000">
    <property type="entry name" value="HAD superfamily/HAD-like"/>
    <property type="match status" value="1"/>
</dbReference>
<sequence length="218" mass="23372">MYTLLVFPSRQWLHRSVSNVVYRLSGTEVTIHPLVVSPCVTAYDAVVYDLDGTLVDLDVDWDAVADDVLAVYETAAIDPPSAELWELLEAAADVGVAADVEAAIAAHERDGAARSPRLPHVDELLERSVPVGVCSLNCEAACRIALETHDLTDAVDVVVGRDTVATQKPHPEPLLEAVRELDVEPEAALFIGDSARDELTAERAGMAFEYVGDGPSGV</sequence>
<accession>A0A1N7C5N1</accession>
<evidence type="ECO:0000256" key="1">
    <source>
        <dbReference type="ARBA" id="ARBA00007958"/>
    </source>
</evidence>
<dbReference type="Gene3D" id="1.10.150.240">
    <property type="entry name" value="Putative phosphatase, domain 2"/>
    <property type="match status" value="1"/>
</dbReference>
<dbReference type="InterPro" id="IPR041492">
    <property type="entry name" value="HAD_2"/>
</dbReference>
<dbReference type="STRING" id="308853.SAMN05421752_101137"/>
<gene>
    <name evidence="2" type="ORF">SAMN05421752_101137</name>
</gene>
<keyword evidence="3" id="KW-1185">Reference proteome</keyword>
<dbReference type="Proteomes" id="UP000185936">
    <property type="component" value="Unassembled WGS sequence"/>
</dbReference>
<dbReference type="SUPFAM" id="SSF56784">
    <property type="entry name" value="HAD-like"/>
    <property type="match status" value="1"/>
</dbReference>
<dbReference type="SFLD" id="SFLDS00003">
    <property type="entry name" value="Haloacid_Dehalogenase"/>
    <property type="match status" value="1"/>
</dbReference>
<organism evidence="2 3">
    <name type="scientific">Natronorubrum thiooxidans</name>
    <dbReference type="NCBI Taxonomy" id="308853"/>
    <lineage>
        <taxon>Archaea</taxon>
        <taxon>Methanobacteriati</taxon>
        <taxon>Methanobacteriota</taxon>
        <taxon>Stenosarchaea group</taxon>
        <taxon>Halobacteria</taxon>
        <taxon>Halobacteriales</taxon>
        <taxon>Natrialbaceae</taxon>
        <taxon>Natronorubrum</taxon>
    </lineage>
</organism>
<dbReference type="InterPro" id="IPR036412">
    <property type="entry name" value="HAD-like_sf"/>
</dbReference>
<evidence type="ECO:0000313" key="3">
    <source>
        <dbReference type="Proteomes" id="UP000185936"/>
    </source>
</evidence>
<dbReference type="AlphaFoldDB" id="A0A1N7C5N1"/>
<evidence type="ECO:0000313" key="2">
    <source>
        <dbReference type="EMBL" id="SIR58878.1"/>
    </source>
</evidence>
<dbReference type="OrthoDB" id="212720at2157"/>
<dbReference type="Pfam" id="PF13419">
    <property type="entry name" value="HAD_2"/>
    <property type="match status" value="1"/>
</dbReference>
<dbReference type="GO" id="GO:0008967">
    <property type="term" value="F:phosphoglycolate phosphatase activity"/>
    <property type="evidence" value="ECO:0007669"/>
    <property type="project" value="TreeGrafter"/>
</dbReference>
<dbReference type="InterPro" id="IPR023214">
    <property type="entry name" value="HAD_sf"/>
</dbReference>
<reference evidence="3" key="1">
    <citation type="submission" date="2017-01" db="EMBL/GenBank/DDBJ databases">
        <authorList>
            <person name="Varghese N."/>
            <person name="Submissions S."/>
        </authorList>
    </citation>
    <scope>NUCLEOTIDE SEQUENCE [LARGE SCALE GENOMIC DNA]</scope>
    <source>
        <strain evidence="3">type strain: HArc-</strain>
    </source>
</reference>
<dbReference type="InterPro" id="IPR050155">
    <property type="entry name" value="HAD-like_hydrolase_sf"/>
</dbReference>
<dbReference type="SFLD" id="SFLDG01129">
    <property type="entry name" value="C1.5:_HAD__Beta-PGM__Phosphata"/>
    <property type="match status" value="1"/>
</dbReference>
<dbReference type="InterPro" id="IPR023198">
    <property type="entry name" value="PGP-like_dom2"/>
</dbReference>
<comment type="similarity">
    <text evidence="1">Belongs to the HAD-like hydrolase superfamily.</text>
</comment>
<dbReference type="NCBIfam" id="TIGR01549">
    <property type="entry name" value="HAD-SF-IA-v1"/>
    <property type="match status" value="1"/>
</dbReference>
<proteinExistence type="inferred from homology"/>
<dbReference type="PANTHER" id="PTHR43434:SF1">
    <property type="entry name" value="PHOSPHOGLYCOLATE PHOSPHATASE"/>
    <property type="match status" value="1"/>
</dbReference>
<name>A0A1N7C5N1_9EURY</name>
<dbReference type="PANTHER" id="PTHR43434">
    <property type="entry name" value="PHOSPHOGLYCOLATE PHOSPHATASE"/>
    <property type="match status" value="1"/>
</dbReference>
<protein>
    <submittedName>
        <fullName evidence="2">Phosphoglycolate phosphatase</fullName>
    </submittedName>
</protein>